<sequence length="55" mass="6141">MKILIVYYSTYGHVHRMAEAVAEGIKQIDGAEPVLRRVPETLPEDVLEKMGTVDA</sequence>
<dbReference type="Pfam" id="PF00258">
    <property type="entry name" value="Flavodoxin_1"/>
    <property type="match status" value="1"/>
</dbReference>
<reference evidence="2 3" key="1">
    <citation type="submission" date="2019-11" db="EMBL/GenBank/DDBJ databases">
        <title>Comparative genomics of hydrocarbon-degrading Desulfosarcina strains.</title>
        <authorList>
            <person name="Watanabe M."/>
            <person name="Kojima H."/>
            <person name="Fukui M."/>
        </authorList>
    </citation>
    <scope>NUCLEOTIDE SEQUENCE [LARGE SCALE GENOMIC DNA]</scope>
    <source>
        <strain evidence="2 3">PL12</strain>
    </source>
</reference>
<dbReference type="EMBL" id="AP021874">
    <property type="protein sequence ID" value="BBO71454.1"/>
    <property type="molecule type" value="Genomic_DNA"/>
</dbReference>
<evidence type="ECO:0000259" key="1">
    <source>
        <dbReference type="PROSITE" id="PS50902"/>
    </source>
</evidence>
<accession>A0A5K7YYP5</accession>
<dbReference type="PANTHER" id="PTHR30546:SF23">
    <property type="entry name" value="FLAVOPROTEIN-LIKE PROTEIN YCP4-RELATED"/>
    <property type="match status" value="1"/>
</dbReference>
<dbReference type="GO" id="GO:0003955">
    <property type="term" value="F:NAD(P)H dehydrogenase (quinone) activity"/>
    <property type="evidence" value="ECO:0007669"/>
    <property type="project" value="TreeGrafter"/>
</dbReference>
<protein>
    <recommendedName>
        <fullName evidence="1">Flavodoxin-like domain-containing protein</fullName>
    </recommendedName>
</protein>
<evidence type="ECO:0000313" key="2">
    <source>
        <dbReference type="EMBL" id="BBO71454.1"/>
    </source>
</evidence>
<dbReference type="SUPFAM" id="SSF52218">
    <property type="entry name" value="Flavoproteins"/>
    <property type="match status" value="1"/>
</dbReference>
<evidence type="ECO:0000313" key="3">
    <source>
        <dbReference type="Proteomes" id="UP000427906"/>
    </source>
</evidence>
<dbReference type="GO" id="GO:0016020">
    <property type="term" value="C:membrane"/>
    <property type="evidence" value="ECO:0007669"/>
    <property type="project" value="TreeGrafter"/>
</dbReference>
<dbReference type="Gene3D" id="3.40.50.360">
    <property type="match status" value="1"/>
</dbReference>
<keyword evidence="3" id="KW-1185">Reference proteome</keyword>
<dbReference type="PANTHER" id="PTHR30546">
    <property type="entry name" value="FLAVODOXIN-RELATED PROTEIN WRBA-RELATED"/>
    <property type="match status" value="1"/>
</dbReference>
<dbReference type="InterPro" id="IPR029039">
    <property type="entry name" value="Flavoprotein-like_sf"/>
</dbReference>
<dbReference type="InterPro" id="IPR008254">
    <property type="entry name" value="Flavodoxin/NO_synth"/>
</dbReference>
<dbReference type="KEGG" id="dalk:DSCA_53840"/>
<gene>
    <name evidence="2" type="ORF">DSCA_53840</name>
</gene>
<proteinExistence type="predicted"/>
<feature type="domain" description="Flavodoxin-like" evidence="1">
    <location>
        <begin position="3"/>
        <end position="55"/>
    </location>
</feature>
<dbReference type="Proteomes" id="UP000427906">
    <property type="component" value="Chromosome"/>
</dbReference>
<dbReference type="GO" id="GO:0010181">
    <property type="term" value="F:FMN binding"/>
    <property type="evidence" value="ECO:0007669"/>
    <property type="project" value="InterPro"/>
</dbReference>
<dbReference type="AlphaFoldDB" id="A0A5K7YYP5"/>
<name>A0A5K7YYP5_9BACT</name>
<organism evidence="2 3">
    <name type="scientific">Desulfosarcina alkanivorans</name>
    <dbReference type="NCBI Taxonomy" id="571177"/>
    <lineage>
        <taxon>Bacteria</taxon>
        <taxon>Pseudomonadati</taxon>
        <taxon>Thermodesulfobacteriota</taxon>
        <taxon>Desulfobacteria</taxon>
        <taxon>Desulfobacterales</taxon>
        <taxon>Desulfosarcinaceae</taxon>
        <taxon>Desulfosarcina</taxon>
    </lineage>
</organism>
<dbReference type="PROSITE" id="PS50902">
    <property type="entry name" value="FLAVODOXIN_LIKE"/>
    <property type="match status" value="1"/>
</dbReference>